<dbReference type="InterPro" id="IPR025857">
    <property type="entry name" value="MacB_PCD"/>
</dbReference>
<organism evidence="10 11">
    <name type="scientific">Marispirochaeta aestuarii</name>
    <dbReference type="NCBI Taxonomy" id="1963862"/>
    <lineage>
        <taxon>Bacteria</taxon>
        <taxon>Pseudomonadati</taxon>
        <taxon>Spirochaetota</taxon>
        <taxon>Spirochaetia</taxon>
        <taxon>Spirochaetales</taxon>
        <taxon>Spirochaetaceae</taxon>
        <taxon>Marispirochaeta</taxon>
    </lineage>
</organism>
<evidence type="ECO:0000256" key="6">
    <source>
        <dbReference type="ARBA" id="ARBA00023136"/>
    </source>
</evidence>
<dbReference type="InterPro" id="IPR051447">
    <property type="entry name" value="Lipoprotein-release_system"/>
</dbReference>
<feature type="transmembrane region" description="Helical" evidence="7">
    <location>
        <begin position="20"/>
        <end position="42"/>
    </location>
</feature>
<keyword evidence="11" id="KW-1185">Reference proteome</keyword>
<gene>
    <name evidence="10" type="ORF">B4O97_11130</name>
</gene>
<dbReference type="GO" id="GO:0098797">
    <property type="term" value="C:plasma membrane protein complex"/>
    <property type="evidence" value="ECO:0007669"/>
    <property type="project" value="TreeGrafter"/>
</dbReference>
<reference evidence="10 11" key="1">
    <citation type="submission" date="2017-03" db="EMBL/GenBank/DDBJ databases">
        <title>Draft Genome sequence of Marispirochaeta sp. strain JC444.</title>
        <authorList>
            <person name="Shivani Y."/>
            <person name="Subhash Y."/>
            <person name="Sasikala C."/>
            <person name="Ramana C."/>
        </authorList>
    </citation>
    <scope>NUCLEOTIDE SEQUENCE [LARGE SCALE GENOMIC DNA]</scope>
    <source>
        <strain evidence="10 11">JC444</strain>
    </source>
</reference>
<evidence type="ECO:0000256" key="2">
    <source>
        <dbReference type="ARBA" id="ARBA00005236"/>
    </source>
</evidence>
<evidence type="ECO:0008006" key="12">
    <source>
        <dbReference type="Google" id="ProtNLM"/>
    </source>
</evidence>
<protein>
    <recommendedName>
        <fullName evidence="12">ABC transporter permease</fullName>
    </recommendedName>
</protein>
<evidence type="ECO:0000313" key="10">
    <source>
        <dbReference type="EMBL" id="ORC34883.1"/>
    </source>
</evidence>
<evidence type="ECO:0000313" key="11">
    <source>
        <dbReference type="Proteomes" id="UP000192343"/>
    </source>
</evidence>
<comment type="subcellular location">
    <subcellularLocation>
        <location evidence="1">Cell membrane</location>
        <topology evidence="1">Multi-pass membrane protein</topology>
    </subcellularLocation>
</comment>
<evidence type="ECO:0000256" key="3">
    <source>
        <dbReference type="ARBA" id="ARBA00022475"/>
    </source>
</evidence>
<keyword evidence="6 7" id="KW-0472">Membrane</keyword>
<evidence type="ECO:0000259" key="8">
    <source>
        <dbReference type="Pfam" id="PF02687"/>
    </source>
</evidence>
<comment type="caution">
    <text evidence="10">The sequence shown here is derived from an EMBL/GenBank/DDBJ whole genome shotgun (WGS) entry which is preliminary data.</text>
</comment>
<evidence type="ECO:0000256" key="7">
    <source>
        <dbReference type="SAM" id="Phobius"/>
    </source>
</evidence>
<sequence length="414" mass="45922">MKLSSIAFRNISRNRRRSLLCILAIALAAMTIVFLFSLLAGMKADLKWNVQSFFTGQIRVRHEGYDEKEMLNPLHLRLENWERMIRDIESRDLSLQAVPRIPFPAFLEPPTVSNPDAVNASAMGVGLDFEKEKDFQHLDKYLATGRLPEKGRFEILLGAGLARKIEKGVGDKVTLMTTTMRRGPNAATFTVTGIAVFNVAAMNQSYFYIPLDRAQHVLKMGDSVVEILVKSGGELSDREAGTLVAGIITPEDRAVARDWRELNLMVRWIDIADISYNFMALIFFVLASTVIANSVMMIIYERMREIGTIGALGMEGGEIVRLFFLEAFFMSLIGTAAGVVLGAGITTVFGTTGIDFSSGMQGVDFDISSLIYPRLNVKSTVFVFFYSLAVASLSSLIPTRRAARIEPVEALRHV</sequence>
<evidence type="ECO:0000256" key="5">
    <source>
        <dbReference type="ARBA" id="ARBA00022989"/>
    </source>
</evidence>
<feature type="transmembrane region" description="Helical" evidence="7">
    <location>
        <begin position="379"/>
        <end position="397"/>
    </location>
</feature>
<proteinExistence type="inferred from homology"/>
<evidence type="ECO:0000259" key="9">
    <source>
        <dbReference type="Pfam" id="PF12704"/>
    </source>
</evidence>
<dbReference type="PANTHER" id="PTHR30489:SF0">
    <property type="entry name" value="LIPOPROTEIN-RELEASING SYSTEM TRANSMEMBRANE PROTEIN LOLE"/>
    <property type="match status" value="1"/>
</dbReference>
<dbReference type="GO" id="GO:0044874">
    <property type="term" value="P:lipoprotein localization to outer membrane"/>
    <property type="evidence" value="ECO:0007669"/>
    <property type="project" value="TreeGrafter"/>
</dbReference>
<feature type="domain" description="MacB-like periplasmic core" evidence="9">
    <location>
        <begin position="18"/>
        <end position="230"/>
    </location>
</feature>
<feature type="domain" description="ABC3 transporter permease C-terminal" evidence="8">
    <location>
        <begin position="277"/>
        <end position="407"/>
    </location>
</feature>
<keyword evidence="3" id="KW-1003">Cell membrane</keyword>
<dbReference type="RefSeq" id="WP_083050857.1">
    <property type="nucleotide sequence ID" value="NZ_MWQY01000011.1"/>
</dbReference>
<feature type="transmembrane region" description="Helical" evidence="7">
    <location>
        <begin position="278"/>
        <end position="301"/>
    </location>
</feature>
<keyword evidence="5 7" id="KW-1133">Transmembrane helix</keyword>
<dbReference type="EMBL" id="MWQY01000011">
    <property type="protein sequence ID" value="ORC34883.1"/>
    <property type="molecule type" value="Genomic_DNA"/>
</dbReference>
<accession>A0A1Y1RYC2</accession>
<dbReference type="InterPro" id="IPR003838">
    <property type="entry name" value="ABC3_permease_C"/>
</dbReference>
<name>A0A1Y1RYC2_9SPIO</name>
<dbReference type="PANTHER" id="PTHR30489">
    <property type="entry name" value="LIPOPROTEIN-RELEASING SYSTEM TRANSMEMBRANE PROTEIN LOLE"/>
    <property type="match status" value="1"/>
</dbReference>
<dbReference type="STRING" id="1963862.B4O97_11130"/>
<dbReference type="Pfam" id="PF02687">
    <property type="entry name" value="FtsX"/>
    <property type="match status" value="1"/>
</dbReference>
<comment type="similarity">
    <text evidence="2">Belongs to the ABC-4 integral membrane protein family. LolC/E subfamily.</text>
</comment>
<dbReference type="OrthoDB" id="9770099at2"/>
<evidence type="ECO:0000256" key="4">
    <source>
        <dbReference type="ARBA" id="ARBA00022692"/>
    </source>
</evidence>
<evidence type="ECO:0000256" key="1">
    <source>
        <dbReference type="ARBA" id="ARBA00004651"/>
    </source>
</evidence>
<dbReference type="Pfam" id="PF12704">
    <property type="entry name" value="MacB_PCD"/>
    <property type="match status" value="1"/>
</dbReference>
<dbReference type="Proteomes" id="UP000192343">
    <property type="component" value="Unassembled WGS sequence"/>
</dbReference>
<keyword evidence="4 7" id="KW-0812">Transmembrane</keyword>
<feature type="transmembrane region" description="Helical" evidence="7">
    <location>
        <begin position="322"/>
        <end position="349"/>
    </location>
</feature>
<dbReference type="AlphaFoldDB" id="A0A1Y1RYC2"/>